<dbReference type="RefSeq" id="WP_219691700.1">
    <property type="nucleotide sequence ID" value="NZ_WMBF01000484.1"/>
</dbReference>
<keyword evidence="3" id="KW-1185">Reference proteome</keyword>
<dbReference type="PANTHER" id="PTHR36507:SF1">
    <property type="entry name" value="BLL1555 PROTEIN"/>
    <property type="match status" value="1"/>
</dbReference>
<gene>
    <name evidence="2" type="ORF">GKQ77_27790</name>
</gene>
<comment type="caution">
    <text evidence="2">The sequence shown here is derived from an EMBL/GenBank/DDBJ whole genome shotgun (WGS) entry which is preliminary data.</text>
</comment>
<feature type="domain" description="EfeO-type cupredoxin-like" evidence="1">
    <location>
        <begin position="34"/>
        <end position="136"/>
    </location>
</feature>
<reference evidence="2 3" key="1">
    <citation type="submission" date="2019-11" db="EMBL/GenBank/DDBJ databases">
        <authorList>
            <person name="Ay H."/>
        </authorList>
    </citation>
    <scope>NUCLEOTIDE SEQUENCE [LARGE SCALE GENOMIC DNA]</scope>
    <source>
        <strain evidence="2 3">BG9H</strain>
    </source>
</reference>
<organism evidence="2 3">
    <name type="scientific">Streptomyces anatolicus</name>
    <dbReference type="NCBI Taxonomy" id="2675858"/>
    <lineage>
        <taxon>Bacteria</taxon>
        <taxon>Bacillati</taxon>
        <taxon>Actinomycetota</taxon>
        <taxon>Actinomycetes</taxon>
        <taxon>Kitasatosporales</taxon>
        <taxon>Streptomycetaceae</taxon>
        <taxon>Streptomyces</taxon>
    </lineage>
</organism>
<proteinExistence type="predicted"/>
<dbReference type="Proteomes" id="UP001197114">
    <property type="component" value="Unassembled WGS sequence"/>
</dbReference>
<sequence>MDAGTVSLNRSGKVRLSVTKSLGNVLRTLVTCLVAASMSTLAVSPATPAPQAPQQVVVRVDDDRFDPEEVTINVGDKVVWRNLSDNNPASAKAQDGSFDIGYLMPGQSSEPVLFANRGTFKYYDEPRPYKTGTIVVK</sequence>
<protein>
    <recommendedName>
        <fullName evidence="1">EfeO-type cupredoxin-like domain-containing protein</fullName>
    </recommendedName>
</protein>
<dbReference type="Pfam" id="PF13473">
    <property type="entry name" value="Cupredoxin_1"/>
    <property type="match status" value="1"/>
</dbReference>
<evidence type="ECO:0000259" key="1">
    <source>
        <dbReference type="Pfam" id="PF13473"/>
    </source>
</evidence>
<dbReference type="SUPFAM" id="SSF49503">
    <property type="entry name" value="Cupredoxins"/>
    <property type="match status" value="1"/>
</dbReference>
<evidence type="ECO:0000313" key="2">
    <source>
        <dbReference type="EMBL" id="MBW5425319.1"/>
    </source>
</evidence>
<dbReference type="InterPro" id="IPR008972">
    <property type="entry name" value="Cupredoxin"/>
</dbReference>
<dbReference type="Gene3D" id="2.60.40.420">
    <property type="entry name" value="Cupredoxins - blue copper proteins"/>
    <property type="match status" value="1"/>
</dbReference>
<accession>A0ABS6YWJ4</accession>
<name>A0ABS6YWJ4_9ACTN</name>
<dbReference type="InterPro" id="IPR052721">
    <property type="entry name" value="ET_Amicyanin"/>
</dbReference>
<evidence type="ECO:0000313" key="3">
    <source>
        <dbReference type="Proteomes" id="UP001197114"/>
    </source>
</evidence>
<dbReference type="InterPro" id="IPR028096">
    <property type="entry name" value="EfeO_Cupredoxin"/>
</dbReference>
<dbReference type="EMBL" id="WMBF01000484">
    <property type="protein sequence ID" value="MBW5425319.1"/>
    <property type="molecule type" value="Genomic_DNA"/>
</dbReference>
<dbReference type="PANTHER" id="PTHR36507">
    <property type="entry name" value="BLL1555 PROTEIN"/>
    <property type="match status" value="1"/>
</dbReference>